<reference evidence="2 3" key="1">
    <citation type="submission" date="2019-06" db="EMBL/GenBank/DDBJ databases">
        <title>Sequencing the genomes of 1000 actinobacteria strains.</title>
        <authorList>
            <person name="Klenk H.-P."/>
        </authorList>
    </citation>
    <scope>NUCLEOTIDE SEQUENCE [LARGE SCALE GENOMIC DNA]</scope>
    <source>
        <strain evidence="2 3">DSM 17305</strain>
    </source>
</reference>
<evidence type="ECO:0000259" key="1">
    <source>
        <dbReference type="Pfam" id="PF05050"/>
    </source>
</evidence>
<dbReference type="SUPFAM" id="SSF53335">
    <property type="entry name" value="S-adenosyl-L-methionine-dependent methyltransferases"/>
    <property type="match status" value="1"/>
</dbReference>
<feature type="domain" description="Methyltransferase FkbM" evidence="1">
    <location>
        <begin position="17"/>
        <end position="99"/>
    </location>
</feature>
<keyword evidence="2" id="KW-0489">Methyltransferase</keyword>
<dbReference type="InterPro" id="IPR029063">
    <property type="entry name" value="SAM-dependent_MTases_sf"/>
</dbReference>
<dbReference type="PANTHER" id="PTHR34203">
    <property type="entry name" value="METHYLTRANSFERASE, FKBM FAMILY PROTEIN"/>
    <property type="match status" value="1"/>
</dbReference>
<dbReference type="Proteomes" id="UP000316298">
    <property type="component" value="Unassembled WGS sequence"/>
</dbReference>
<dbReference type="GO" id="GO:0032259">
    <property type="term" value="P:methylation"/>
    <property type="evidence" value="ECO:0007669"/>
    <property type="project" value="UniProtKB-KW"/>
</dbReference>
<dbReference type="GO" id="GO:0008168">
    <property type="term" value="F:methyltransferase activity"/>
    <property type="evidence" value="ECO:0007669"/>
    <property type="project" value="UniProtKB-KW"/>
</dbReference>
<dbReference type="AlphaFoldDB" id="A0A542EVC1"/>
<name>A0A542EVC1_9ACTN</name>
<sequence>MGLRADSRYDEADAGVRLLYGDGAVVLEVPVVRLDDWVREHELDRLDVVKLDIEGAELAALSGGSHTFKRLQPRAVLVEDKRPEARPRLHALLDELGYVPTGEVLDNNALFRPAPQS</sequence>
<keyword evidence="2" id="KW-0808">Transferase</keyword>
<evidence type="ECO:0000313" key="3">
    <source>
        <dbReference type="Proteomes" id="UP000316298"/>
    </source>
</evidence>
<proteinExistence type="predicted"/>
<gene>
    <name evidence="2" type="ORF">FB475_3455</name>
</gene>
<keyword evidence="3" id="KW-1185">Reference proteome</keyword>
<evidence type="ECO:0000313" key="2">
    <source>
        <dbReference type="EMBL" id="TQJ19292.1"/>
    </source>
</evidence>
<dbReference type="Pfam" id="PF05050">
    <property type="entry name" value="Methyltransf_21"/>
    <property type="match status" value="1"/>
</dbReference>
<comment type="caution">
    <text evidence="2">The sequence shown here is derived from an EMBL/GenBank/DDBJ whole genome shotgun (WGS) entry which is preliminary data.</text>
</comment>
<accession>A0A542EVC1</accession>
<dbReference type="OrthoDB" id="3701124at2"/>
<dbReference type="InterPro" id="IPR052514">
    <property type="entry name" value="SAM-dependent_MTase"/>
</dbReference>
<dbReference type="PANTHER" id="PTHR34203:SF15">
    <property type="entry name" value="SLL1173 PROTEIN"/>
    <property type="match status" value="1"/>
</dbReference>
<organism evidence="2 3">
    <name type="scientific">Kribbella jejuensis</name>
    <dbReference type="NCBI Taxonomy" id="236068"/>
    <lineage>
        <taxon>Bacteria</taxon>
        <taxon>Bacillati</taxon>
        <taxon>Actinomycetota</taxon>
        <taxon>Actinomycetes</taxon>
        <taxon>Propionibacteriales</taxon>
        <taxon>Kribbellaceae</taxon>
        <taxon>Kribbella</taxon>
    </lineage>
</organism>
<dbReference type="EMBL" id="VFMM01000001">
    <property type="protein sequence ID" value="TQJ19292.1"/>
    <property type="molecule type" value="Genomic_DNA"/>
</dbReference>
<dbReference type="InterPro" id="IPR006342">
    <property type="entry name" value="FkbM_mtfrase"/>
</dbReference>
<dbReference type="RefSeq" id="WP_141857189.1">
    <property type="nucleotide sequence ID" value="NZ_BAAAKA010000004.1"/>
</dbReference>
<protein>
    <submittedName>
        <fullName evidence="2">FkbM family methyltransferase</fullName>
    </submittedName>
</protein>
<dbReference type="NCBIfam" id="TIGR01444">
    <property type="entry name" value="fkbM_fam"/>
    <property type="match status" value="1"/>
</dbReference>
<dbReference type="Gene3D" id="3.40.50.150">
    <property type="entry name" value="Vaccinia Virus protein VP39"/>
    <property type="match status" value="1"/>
</dbReference>